<evidence type="ECO:0000313" key="1">
    <source>
        <dbReference type="EMBL" id="EAM50450.1"/>
    </source>
</evidence>
<proteinExistence type="predicted"/>
<dbReference type="KEGG" id="cwa:CwatDRAFT_3084"/>
<comment type="caution">
    <text evidence="1">The sequence shown here is derived from an EMBL/GenBank/DDBJ whole genome shotgun (WGS) entry which is preliminary data.</text>
</comment>
<gene>
    <name evidence="1" type="ORF">CwatDRAFT_3084</name>
</gene>
<dbReference type="RefSeq" id="WP_007305872.1">
    <property type="nucleotide sequence ID" value="NZ_AADV02000026.1"/>
</dbReference>
<organism evidence="1 2">
    <name type="scientific">Crocosphaera watsonii WH 8501</name>
    <dbReference type="NCBI Taxonomy" id="165597"/>
    <lineage>
        <taxon>Bacteria</taxon>
        <taxon>Bacillati</taxon>
        <taxon>Cyanobacteriota</taxon>
        <taxon>Cyanophyceae</taxon>
        <taxon>Oscillatoriophycideae</taxon>
        <taxon>Chroococcales</taxon>
        <taxon>Aphanothecaceae</taxon>
        <taxon>Crocosphaera</taxon>
    </lineage>
</organism>
<dbReference type="EMBL" id="AADV02000026">
    <property type="protein sequence ID" value="EAM50450.1"/>
    <property type="molecule type" value="Genomic_DNA"/>
</dbReference>
<evidence type="ECO:0008006" key="3">
    <source>
        <dbReference type="Google" id="ProtNLM"/>
    </source>
</evidence>
<dbReference type="OrthoDB" id="278204at2"/>
<reference evidence="1" key="2">
    <citation type="submission" date="2005-06" db="EMBL/GenBank/DDBJ databases">
        <title>Sequencing of the draft genome and assembly of Crocosphaera watsonii WH 8501.</title>
        <authorList>
            <consortium name="US DOE Joint Genome Institute (JGI-PGF)"/>
            <person name="Copeland A."/>
            <person name="Lucas S."/>
            <person name="Lapidus A."/>
            <person name="Barry K."/>
            <person name="Detter C."/>
            <person name="Glavina T."/>
            <person name="Hammon N."/>
            <person name="Israni S."/>
            <person name="Pitluck S."/>
            <person name="Richardson P."/>
        </authorList>
    </citation>
    <scope>NUCLEOTIDE SEQUENCE [LARGE SCALE GENOMIC DNA]</scope>
    <source>
        <strain evidence="1">WH 8501</strain>
    </source>
</reference>
<dbReference type="InterPro" id="IPR035093">
    <property type="entry name" value="RelE/ParE_toxin_dom_sf"/>
</dbReference>
<keyword evidence="2" id="KW-1185">Reference proteome</keyword>
<reference evidence="1" key="3">
    <citation type="submission" date="2016-12" db="EMBL/GenBank/DDBJ databases">
        <title>Annotation of the draft genome assembly of Crocosphaera watsonii WH 8501.</title>
        <authorList>
            <consortium name="US DOE Joint Genome Institute (JGI-ORNL)"/>
            <person name="Larimer F."/>
            <person name="Land M."/>
        </authorList>
    </citation>
    <scope>NUCLEOTIDE SEQUENCE</scope>
    <source>
        <strain evidence="1">WH 8501</strain>
    </source>
</reference>
<evidence type="ECO:0000313" key="2">
    <source>
        <dbReference type="Proteomes" id="UP000003922"/>
    </source>
</evidence>
<dbReference type="Proteomes" id="UP000003922">
    <property type="component" value="Unassembled WGS sequence"/>
</dbReference>
<accession>Q4C2Q8</accession>
<sequence>MDYVLVFRPEIRDELDEAYNWYEQQKVGLGDEFIDCIDELLDRICLMPQSYPTVYRDVR</sequence>
<protein>
    <recommendedName>
        <fullName evidence="3">Plasmid stabilization system</fullName>
    </recommendedName>
</protein>
<reference evidence="1" key="1">
    <citation type="submission" date="2004-02" db="EMBL/GenBank/DDBJ databases">
        <authorList>
            <consortium name="DOE Joint Genome Institute"/>
        </authorList>
    </citation>
    <scope>NUCLEOTIDE SEQUENCE [LARGE SCALE GENOMIC DNA]</scope>
    <source>
        <strain evidence="1">WH 8501</strain>
    </source>
</reference>
<dbReference type="AlphaFoldDB" id="Q4C2Q8"/>
<name>Q4C2Q8_CROWT</name>
<dbReference type="Gene3D" id="3.30.2310.20">
    <property type="entry name" value="RelE-like"/>
    <property type="match status" value="1"/>
</dbReference>